<keyword evidence="2" id="KW-1185">Reference proteome</keyword>
<organism evidence="1 2">
    <name type="scientific">Microvirga tunisiensis</name>
    <dbReference type="NCBI Taxonomy" id="2108360"/>
    <lineage>
        <taxon>Bacteria</taxon>
        <taxon>Pseudomonadati</taxon>
        <taxon>Pseudomonadota</taxon>
        <taxon>Alphaproteobacteria</taxon>
        <taxon>Hyphomicrobiales</taxon>
        <taxon>Methylobacteriaceae</taxon>
        <taxon>Microvirga</taxon>
    </lineage>
</organism>
<sequence length="64" mass="7303">MRGTVSTLTDTTTHLQFAYEGFENVQPFVTFDMNLPTGKETLRGREKNAVMDRDLVFQTRFGEG</sequence>
<gene>
    <name evidence="1" type="ORF">FS320_37790</name>
</gene>
<dbReference type="Proteomes" id="UP000403266">
    <property type="component" value="Unassembled WGS sequence"/>
</dbReference>
<evidence type="ECO:0000313" key="2">
    <source>
        <dbReference type="Proteomes" id="UP000403266"/>
    </source>
</evidence>
<reference evidence="1 2" key="1">
    <citation type="journal article" date="2019" name="Syst. Appl. Microbiol.">
        <title>Microvirga tunisiensis sp. nov., a root nodule symbiotic bacterium isolated from Lupinus micranthus and L. luteus grown in Northern Tunisia.</title>
        <authorList>
            <person name="Msaddak A."/>
            <person name="Rejili M."/>
            <person name="Duran D."/>
            <person name="Mars M."/>
            <person name="Palacios J.M."/>
            <person name="Ruiz-Argueso T."/>
            <person name="Rey L."/>
            <person name="Imperial J."/>
        </authorList>
    </citation>
    <scope>NUCLEOTIDE SEQUENCE [LARGE SCALE GENOMIC DNA]</scope>
    <source>
        <strain evidence="1 2">Lmie10</strain>
    </source>
</reference>
<dbReference type="EMBL" id="VOSK01000402">
    <property type="protein sequence ID" value="MPR30595.1"/>
    <property type="molecule type" value="Genomic_DNA"/>
</dbReference>
<comment type="caution">
    <text evidence="1">The sequence shown here is derived from an EMBL/GenBank/DDBJ whole genome shotgun (WGS) entry which is preliminary data.</text>
</comment>
<dbReference type="OrthoDB" id="8233471at2"/>
<protein>
    <submittedName>
        <fullName evidence="1">Uncharacterized protein</fullName>
    </submittedName>
</protein>
<dbReference type="AlphaFoldDB" id="A0A5N7MUC9"/>
<dbReference type="RefSeq" id="WP_152717419.1">
    <property type="nucleotide sequence ID" value="NZ_VOSJ01000430.1"/>
</dbReference>
<name>A0A5N7MUC9_9HYPH</name>
<evidence type="ECO:0000313" key="1">
    <source>
        <dbReference type="EMBL" id="MPR30595.1"/>
    </source>
</evidence>
<proteinExistence type="predicted"/>
<accession>A0A5N7MUC9</accession>